<evidence type="ECO:0000256" key="1">
    <source>
        <dbReference type="ARBA" id="ARBA00022475"/>
    </source>
</evidence>
<dbReference type="EMBL" id="JAAGRR010000049">
    <property type="protein sequence ID" value="NDY42343.1"/>
    <property type="molecule type" value="Genomic_DNA"/>
</dbReference>
<dbReference type="NCBIfam" id="TIGR00247">
    <property type="entry name" value="endolytic transglycosylase MltG"/>
    <property type="match status" value="1"/>
</dbReference>
<evidence type="ECO:0000256" key="4">
    <source>
        <dbReference type="ARBA" id="ARBA00023136"/>
    </source>
</evidence>
<dbReference type="EC" id="4.2.2.29" evidence="7"/>
<evidence type="ECO:0000256" key="6">
    <source>
        <dbReference type="ARBA" id="ARBA00023316"/>
    </source>
</evidence>
<evidence type="ECO:0000313" key="8">
    <source>
        <dbReference type="EMBL" id="NDY42343.1"/>
    </source>
</evidence>
<gene>
    <name evidence="7 8" type="primary">mltG</name>
    <name evidence="8" type="ORF">G3N55_05740</name>
</gene>
<organism evidence="8 9">
    <name type="scientific">Dissulfurirhabdus thermomarina</name>
    <dbReference type="NCBI Taxonomy" id="1765737"/>
    <lineage>
        <taxon>Bacteria</taxon>
        <taxon>Deltaproteobacteria</taxon>
        <taxon>Dissulfurirhabdaceae</taxon>
        <taxon>Dissulfurirhabdus</taxon>
    </lineage>
</organism>
<evidence type="ECO:0000256" key="7">
    <source>
        <dbReference type="HAMAP-Rule" id="MF_02065"/>
    </source>
</evidence>
<dbReference type="RefSeq" id="WP_163298482.1">
    <property type="nucleotide sequence ID" value="NZ_JAAGRR010000049.1"/>
</dbReference>
<accession>A0A6N9TQF8</accession>
<evidence type="ECO:0000256" key="2">
    <source>
        <dbReference type="ARBA" id="ARBA00022692"/>
    </source>
</evidence>
<dbReference type="GO" id="GO:0008932">
    <property type="term" value="F:lytic endotransglycosylase activity"/>
    <property type="evidence" value="ECO:0007669"/>
    <property type="project" value="UniProtKB-UniRule"/>
</dbReference>
<proteinExistence type="inferred from homology"/>
<dbReference type="Gene3D" id="3.30.1490.480">
    <property type="entry name" value="Endolytic murein transglycosylase"/>
    <property type="match status" value="2"/>
</dbReference>
<keyword evidence="9" id="KW-1185">Reference proteome</keyword>
<dbReference type="GO" id="GO:0009252">
    <property type="term" value="P:peptidoglycan biosynthetic process"/>
    <property type="evidence" value="ECO:0007669"/>
    <property type="project" value="UniProtKB-UniRule"/>
</dbReference>
<keyword evidence="1 7" id="KW-1003">Cell membrane</keyword>
<dbReference type="FunFam" id="3.30.160.60:FF:000242">
    <property type="entry name" value="Endolytic murein transglycosylase"/>
    <property type="match status" value="1"/>
</dbReference>
<dbReference type="GO" id="GO:0005886">
    <property type="term" value="C:plasma membrane"/>
    <property type="evidence" value="ECO:0007669"/>
    <property type="project" value="UniProtKB-SubCell"/>
</dbReference>
<dbReference type="PANTHER" id="PTHR30518:SF2">
    <property type="entry name" value="ENDOLYTIC MUREIN TRANSGLYCOSYLASE"/>
    <property type="match status" value="1"/>
</dbReference>
<comment type="subcellular location">
    <subcellularLocation>
        <location evidence="7">Cell membrane</location>
        <topology evidence="7">Single-pass membrane protein</topology>
    </subcellularLocation>
</comment>
<feature type="site" description="Important for catalytic activity" evidence="7">
    <location>
        <position position="231"/>
    </location>
</feature>
<comment type="catalytic activity">
    <reaction evidence="7">
        <text>a peptidoglycan chain = a peptidoglycan chain with N-acetyl-1,6-anhydromuramyl-[peptide] at the reducing end + a peptidoglycan chain with N-acetylglucosamine at the non-reducing end.</text>
        <dbReference type="EC" id="4.2.2.29"/>
    </reaction>
</comment>
<feature type="transmembrane region" description="Helical" evidence="7">
    <location>
        <begin position="20"/>
        <end position="38"/>
    </location>
</feature>
<evidence type="ECO:0000313" key="9">
    <source>
        <dbReference type="Proteomes" id="UP000469346"/>
    </source>
</evidence>
<protein>
    <recommendedName>
        <fullName evidence="7">Endolytic murein transglycosylase</fullName>
        <ecNumber evidence="7">4.2.2.29</ecNumber>
    </recommendedName>
    <alternativeName>
        <fullName evidence="7">Peptidoglycan lytic transglycosylase</fullName>
    </alternativeName>
    <alternativeName>
        <fullName evidence="7">Peptidoglycan polymerization terminase</fullName>
    </alternativeName>
</protein>
<evidence type="ECO:0000256" key="5">
    <source>
        <dbReference type="ARBA" id="ARBA00023239"/>
    </source>
</evidence>
<comment type="function">
    <text evidence="7">Functions as a peptidoglycan terminase that cleaves nascent peptidoglycan strands endolytically to terminate their elongation.</text>
</comment>
<name>A0A6N9TQF8_DISTH</name>
<dbReference type="PANTHER" id="PTHR30518">
    <property type="entry name" value="ENDOLYTIC MUREIN TRANSGLYCOSYLASE"/>
    <property type="match status" value="1"/>
</dbReference>
<dbReference type="Gene3D" id="3.30.160.60">
    <property type="entry name" value="Classic Zinc Finger"/>
    <property type="match status" value="1"/>
</dbReference>
<keyword evidence="3 7" id="KW-1133">Transmembrane helix</keyword>
<dbReference type="InterPro" id="IPR003770">
    <property type="entry name" value="MLTG-like"/>
</dbReference>
<dbReference type="Proteomes" id="UP000469346">
    <property type="component" value="Unassembled WGS sequence"/>
</dbReference>
<dbReference type="HAMAP" id="MF_02065">
    <property type="entry name" value="MltG"/>
    <property type="match status" value="1"/>
</dbReference>
<comment type="similarity">
    <text evidence="7">Belongs to the transglycosylase MltG family.</text>
</comment>
<comment type="caution">
    <text evidence="8">The sequence shown here is derived from an EMBL/GenBank/DDBJ whole genome shotgun (WGS) entry which is preliminary data.</text>
</comment>
<dbReference type="AlphaFoldDB" id="A0A6N9TQF8"/>
<keyword evidence="6 7" id="KW-0961">Cell wall biogenesis/degradation</keyword>
<sequence length="354" mass="40652">MDKRPLDRIGLIPNFRGLCWLLLLYGVFLVGFQGWRVWQGWMRPVASSGPGQVVVVPPGAAFSEVARELENRGLIRSRYAFTVLAWQWGVLDKVQAGEYRFFPSQTPRRILSDLVEGRVLQHVITIPEGYNLFQVADLLHRAGLVDPADFVEACEDELLLRRLGIPGPSAEGYLYPDTYYLSRGMSARELVRHFVRRFWETWTREGFDQRALEMGMDTHDVVILASIVEKETSLPGERPLIAGVFLNRLRRGMPLQADPTVYYGILVESSVRKRRLRKADLRRGTPYNTYVVSGLPAGPISNPGRESIRAVLYPAKTNYLYFVAKNDGSHHFSRTLAEHNRAVDRYQRHRRRRR</sequence>
<evidence type="ECO:0000256" key="3">
    <source>
        <dbReference type="ARBA" id="ARBA00022989"/>
    </source>
</evidence>
<dbReference type="CDD" id="cd08010">
    <property type="entry name" value="MltG_like"/>
    <property type="match status" value="1"/>
</dbReference>
<reference evidence="8 9" key="1">
    <citation type="submission" date="2020-02" db="EMBL/GenBank/DDBJ databases">
        <title>Comparative genomics of sulfur disproportionating microorganisms.</title>
        <authorList>
            <person name="Ward L.M."/>
            <person name="Bertran E."/>
            <person name="Johnston D.T."/>
        </authorList>
    </citation>
    <scope>NUCLEOTIDE SEQUENCE [LARGE SCALE GENOMIC DNA]</scope>
    <source>
        <strain evidence="8 9">DSM 100025</strain>
    </source>
</reference>
<keyword evidence="5 7" id="KW-0456">Lyase</keyword>
<dbReference type="GO" id="GO:0071555">
    <property type="term" value="P:cell wall organization"/>
    <property type="evidence" value="ECO:0007669"/>
    <property type="project" value="UniProtKB-KW"/>
</dbReference>
<keyword evidence="4 7" id="KW-0472">Membrane</keyword>
<keyword evidence="2 7" id="KW-0812">Transmembrane</keyword>
<dbReference type="Pfam" id="PF02618">
    <property type="entry name" value="YceG"/>
    <property type="match status" value="1"/>
</dbReference>